<keyword evidence="3" id="KW-1185">Reference proteome</keyword>
<dbReference type="InterPro" id="IPR030395">
    <property type="entry name" value="GP_PDE_dom"/>
</dbReference>
<dbReference type="RefSeq" id="WP_408631258.1">
    <property type="nucleotide sequence ID" value="NZ_LS974202.1"/>
</dbReference>
<feature type="domain" description="GP-PDE" evidence="1">
    <location>
        <begin position="23"/>
        <end position="302"/>
    </location>
</feature>
<dbReference type="PANTHER" id="PTHR46211:SF14">
    <property type="entry name" value="GLYCEROPHOSPHODIESTER PHOSPHODIESTERASE"/>
    <property type="match status" value="1"/>
</dbReference>
<reference evidence="2 3" key="1">
    <citation type="submission" date="2017-01" db="EMBL/GenBank/DDBJ databases">
        <authorList>
            <person name="Erauso G."/>
        </authorList>
    </citation>
    <scope>NUCLEOTIDE SEQUENCE [LARGE SCALE GENOMIC DNA]</scope>
    <source>
        <strain evidence="2">MESINF1</strain>
    </source>
</reference>
<dbReference type="SUPFAM" id="SSF51695">
    <property type="entry name" value="PLC-like phosphodiesterases"/>
    <property type="match status" value="1"/>
</dbReference>
<dbReference type="PROSITE" id="PS51704">
    <property type="entry name" value="GP_PDE"/>
    <property type="match status" value="1"/>
</dbReference>
<organism evidence="2 3">
    <name type="scientific">Mesotoga infera</name>
    <dbReference type="NCBI Taxonomy" id="1236046"/>
    <lineage>
        <taxon>Bacteria</taxon>
        <taxon>Thermotogati</taxon>
        <taxon>Thermotogota</taxon>
        <taxon>Thermotogae</taxon>
        <taxon>Kosmotogales</taxon>
        <taxon>Kosmotogaceae</taxon>
        <taxon>Mesotoga</taxon>
    </lineage>
</organism>
<gene>
    <name evidence="2" type="ORF">MESINF_2309</name>
</gene>
<dbReference type="AlphaFoldDB" id="A0A7Z7PPT1"/>
<sequence>MKFRGKILLIYLFCLVGTFVAGFDIQGHRGCRGLMPENSFLAFEYALELGVDTIELDTVVTADGVVVVYHDFFLSPERVRENGQFITERVLIKDLTLSRLREYDIGSIAEPEKWPDQLQANGQVIPTLEEVIRMVEAYNTFSEKKVRLNIEIKASPIEPELTVDLRQHVESVMDLVERYGIGEFVIIQSFFWKALKIVDEIDGNVLTAALVSSTNLDKTAWTDGLKLWQFGFDIGKMLASIGVDIVAPSYTIMADGWIQSAHDAGLDIIPWTVNDTSEMERLIELGIDGMITDYPDRLIKLLR</sequence>
<dbReference type="Proteomes" id="UP000250796">
    <property type="component" value="Chromosome MESINF"/>
</dbReference>
<dbReference type="PANTHER" id="PTHR46211">
    <property type="entry name" value="GLYCEROPHOSPHORYL DIESTER PHOSPHODIESTERASE"/>
    <property type="match status" value="1"/>
</dbReference>
<dbReference type="EMBL" id="LS974202">
    <property type="protein sequence ID" value="SSC13749.1"/>
    <property type="molecule type" value="Genomic_DNA"/>
</dbReference>
<proteinExistence type="predicted"/>
<accession>A0A7Z7PPT1</accession>
<evidence type="ECO:0000313" key="2">
    <source>
        <dbReference type="EMBL" id="SSC13749.1"/>
    </source>
</evidence>
<dbReference type="Pfam" id="PF03009">
    <property type="entry name" value="GDPD"/>
    <property type="match status" value="1"/>
</dbReference>
<evidence type="ECO:0000259" key="1">
    <source>
        <dbReference type="PROSITE" id="PS51704"/>
    </source>
</evidence>
<dbReference type="GO" id="GO:0006629">
    <property type="term" value="P:lipid metabolic process"/>
    <property type="evidence" value="ECO:0007669"/>
    <property type="project" value="InterPro"/>
</dbReference>
<dbReference type="Gene3D" id="3.20.20.190">
    <property type="entry name" value="Phosphatidylinositol (PI) phosphodiesterase"/>
    <property type="match status" value="1"/>
</dbReference>
<name>A0A7Z7PPT1_9BACT</name>
<dbReference type="KEGG" id="minf:MESINF_2309"/>
<protein>
    <submittedName>
        <fullName evidence="2">Glycerophosphoryl diester phosphodiesterase</fullName>
    </submittedName>
</protein>
<dbReference type="GO" id="GO:0008081">
    <property type="term" value="F:phosphoric diester hydrolase activity"/>
    <property type="evidence" value="ECO:0007669"/>
    <property type="project" value="InterPro"/>
</dbReference>
<dbReference type="InterPro" id="IPR017946">
    <property type="entry name" value="PLC-like_Pdiesterase_TIM-brl"/>
</dbReference>
<evidence type="ECO:0000313" key="3">
    <source>
        <dbReference type="Proteomes" id="UP000250796"/>
    </source>
</evidence>